<evidence type="ECO:0000313" key="2">
    <source>
        <dbReference type="EMBL" id="GJT65812.1"/>
    </source>
</evidence>
<name>A0ABQ5FTN3_9ASTR</name>
<reference evidence="2" key="1">
    <citation type="journal article" date="2022" name="Int. J. Mol. Sci.">
        <title>Draft Genome of Tanacetum Coccineum: Genomic Comparison of Closely Related Tanacetum-Family Plants.</title>
        <authorList>
            <person name="Yamashiro T."/>
            <person name="Shiraishi A."/>
            <person name="Nakayama K."/>
            <person name="Satake H."/>
        </authorList>
    </citation>
    <scope>NUCLEOTIDE SEQUENCE</scope>
</reference>
<evidence type="ECO:0000256" key="1">
    <source>
        <dbReference type="SAM" id="MobiDB-lite"/>
    </source>
</evidence>
<proteinExistence type="predicted"/>
<feature type="compositionally biased region" description="Basic and acidic residues" evidence="1">
    <location>
        <begin position="199"/>
        <end position="208"/>
    </location>
</feature>
<reference evidence="2" key="2">
    <citation type="submission" date="2022-01" db="EMBL/GenBank/DDBJ databases">
        <authorList>
            <person name="Yamashiro T."/>
            <person name="Shiraishi A."/>
            <person name="Satake H."/>
            <person name="Nakayama K."/>
        </authorList>
    </citation>
    <scope>NUCLEOTIDE SEQUENCE</scope>
</reference>
<dbReference type="EMBL" id="BQNB010017662">
    <property type="protein sequence ID" value="GJT65812.1"/>
    <property type="molecule type" value="Genomic_DNA"/>
</dbReference>
<comment type="caution">
    <text evidence="2">The sequence shown here is derived from an EMBL/GenBank/DDBJ whole genome shotgun (WGS) entry which is preliminary data.</text>
</comment>
<organism evidence="2 3">
    <name type="scientific">Tanacetum coccineum</name>
    <dbReference type="NCBI Taxonomy" id="301880"/>
    <lineage>
        <taxon>Eukaryota</taxon>
        <taxon>Viridiplantae</taxon>
        <taxon>Streptophyta</taxon>
        <taxon>Embryophyta</taxon>
        <taxon>Tracheophyta</taxon>
        <taxon>Spermatophyta</taxon>
        <taxon>Magnoliopsida</taxon>
        <taxon>eudicotyledons</taxon>
        <taxon>Gunneridae</taxon>
        <taxon>Pentapetalae</taxon>
        <taxon>asterids</taxon>
        <taxon>campanulids</taxon>
        <taxon>Asterales</taxon>
        <taxon>Asteraceae</taxon>
        <taxon>Asteroideae</taxon>
        <taxon>Anthemideae</taxon>
        <taxon>Anthemidinae</taxon>
        <taxon>Tanacetum</taxon>
    </lineage>
</organism>
<sequence>METASQTICDGVTSLKRQRHGFLDGVRTPHSAIPMSLPPQPIGEATKASNLRRIPPGVQGRSQFTYFLYLIFMSFLTTMYSPENIMDEINIDDLTIEQYFKLTQENHAPSVGIKVDDMTIAEYLEYEETIKTHDYDGYLTHSTKAGVSTRHRDHLSPRYKNPDPPLDAKTDPYFQASLSLIHPKSLKPIPNTQGRMKSSKNENRVMRV</sequence>
<evidence type="ECO:0000313" key="3">
    <source>
        <dbReference type="Proteomes" id="UP001151760"/>
    </source>
</evidence>
<gene>
    <name evidence="2" type="ORF">Tco_1017292</name>
</gene>
<protein>
    <submittedName>
        <fullName evidence="2">Uncharacterized protein</fullName>
    </submittedName>
</protein>
<dbReference type="Proteomes" id="UP001151760">
    <property type="component" value="Unassembled WGS sequence"/>
</dbReference>
<feature type="region of interest" description="Disordered" evidence="1">
    <location>
        <begin position="146"/>
        <end position="166"/>
    </location>
</feature>
<accession>A0ABQ5FTN3</accession>
<keyword evidence="3" id="KW-1185">Reference proteome</keyword>
<feature type="region of interest" description="Disordered" evidence="1">
    <location>
        <begin position="184"/>
        <end position="208"/>
    </location>
</feature>